<feature type="transmembrane region" description="Helical" evidence="1">
    <location>
        <begin position="47"/>
        <end position="68"/>
    </location>
</feature>
<feature type="transmembrane region" description="Helical" evidence="1">
    <location>
        <begin position="88"/>
        <end position="105"/>
    </location>
</feature>
<dbReference type="EMBL" id="BTRK01000006">
    <property type="protein sequence ID" value="GMR62833.1"/>
    <property type="molecule type" value="Genomic_DNA"/>
</dbReference>
<evidence type="ECO:0000256" key="1">
    <source>
        <dbReference type="SAM" id="Phobius"/>
    </source>
</evidence>
<gene>
    <name evidence="2" type="ORF">PMAYCL1PPCAC_33028</name>
</gene>
<sequence>SAWNDSASCCMAATKTIHLIDFFVLLLALSLYVTYMRILHRNEIIHVNLKLILSVNASVDISVLLLRIVDFLDFSGHYTFGPTLQNSIKTICFSMMILSLFNLLAERTIALCAFRRY</sequence>
<accession>A0AAN5IDY6</accession>
<feature type="transmembrane region" description="Helical" evidence="1">
    <location>
        <begin position="16"/>
        <end position="35"/>
    </location>
</feature>
<keyword evidence="3" id="KW-1185">Reference proteome</keyword>
<keyword evidence="1" id="KW-0472">Membrane</keyword>
<dbReference type="Proteomes" id="UP001328107">
    <property type="component" value="Unassembled WGS sequence"/>
</dbReference>
<comment type="caution">
    <text evidence="2">The sequence shown here is derived from an EMBL/GenBank/DDBJ whole genome shotgun (WGS) entry which is preliminary data.</text>
</comment>
<name>A0AAN5IDY6_9BILA</name>
<organism evidence="2 3">
    <name type="scientific">Pristionchus mayeri</name>
    <dbReference type="NCBI Taxonomy" id="1317129"/>
    <lineage>
        <taxon>Eukaryota</taxon>
        <taxon>Metazoa</taxon>
        <taxon>Ecdysozoa</taxon>
        <taxon>Nematoda</taxon>
        <taxon>Chromadorea</taxon>
        <taxon>Rhabditida</taxon>
        <taxon>Rhabditina</taxon>
        <taxon>Diplogasteromorpha</taxon>
        <taxon>Diplogasteroidea</taxon>
        <taxon>Neodiplogasteridae</taxon>
        <taxon>Pristionchus</taxon>
    </lineage>
</organism>
<feature type="non-terminal residue" evidence="2">
    <location>
        <position position="1"/>
    </location>
</feature>
<proteinExistence type="predicted"/>
<reference evidence="3" key="1">
    <citation type="submission" date="2022-10" db="EMBL/GenBank/DDBJ databases">
        <title>Genome assembly of Pristionchus species.</title>
        <authorList>
            <person name="Yoshida K."/>
            <person name="Sommer R.J."/>
        </authorList>
    </citation>
    <scope>NUCLEOTIDE SEQUENCE [LARGE SCALE GENOMIC DNA]</scope>
    <source>
        <strain evidence="3">RS5460</strain>
    </source>
</reference>
<evidence type="ECO:0000313" key="3">
    <source>
        <dbReference type="Proteomes" id="UP001328107"/>
    </source>
</evidence>
<keyword evidence="1" id="KW-0812">Transmembrane</keyword>
<dbReference type="AlphaFoldDB" id="A0AAN5IDY6"/>
<protein>
    <recommendedName>
        <fullName evidence="4">G protein-coupled receptor</fullName>
    </recommendedName>
</protein>
<evidence type="ECO:0008006" key="4">
    <source>
        <dbReference type="Google" id="ProtNLM"/>
    </source>
</evidence>
<evidence type="ECO:0000313" key="2">
    <source>
        <dbReference type="EMBL" id="GMR62833.1"/>
    </source>
</evidence>
<feature type="non-terminal residue" evidence="2">
    <location>
        <position position="117"/>
    </location>
</feature>
<keyword evidence="1" id="KW-1133">Transmembrane helix</keyword>